<proteinExistence type="predicted"/>
<protein>
    <submittedName>
        <fullName evidence="3">Uncharacterized protein</fullName>
    </submittedName>
</protein>
<evidence type="ECO:0000313" key="4">
    <source>
        <dbReference type="Proteomes" id="UP000282971"/>
    </source>
</evidence>
<keyword evidence="4" id="KW-1185">Reference proteome</keyword>
<keyword evidence="2" id="KW-0732">Signal</keyword>
<dbReference type="RefSeq" id="WP_127745116.1">
    <property type="nucleotide sequence ID" value="NZ_SACN01000002.1"/>
</dbReference>
<feature type="region of interest" description="Disordered" evidence="1">
    <location>
        <begin position="86"/>
        <end position="122"/>
    </location>
</feature>
<dbReference type="AlphaFoldDB" id="A0A437M0H6"/>
<evidence type="ECO:0000256" key="1">
    <source>
        <dbReference type="SAM" id="MobiDB-lite"/>
    </source>
</evidence>
<name>A0A437M0H6_9SPHN</name>
<dbReference type="Proteomes" id="UP000282971">
    <property type="component" value="Unassembled WGS sequence"/>
</dbReference>
<evidence type="ECO:0000313" key="3">
    <source>
        <dbReference type="EMBL" id="RVT91103.1"/>
    </source>
</evidence>
<gene>
    <name evidence="3" type="ORF">EOD43_16405</name>
</gene>
<feature type="signal peptide" evidence="2">
    <location>
        <begin position="1"/>
        <end position="21"/>
    </location>
</feature>
<sequence length="122" mass="13220">MRHALTSFAFAAIMPLHPAAATIVSKADIAGSWEEDPGTCHGGSHVVFSDDGSLHGYDFEGRWSLKGDRLTTIVVARMIGPEERIERVSPPETKTTVIVSASPGRRGERSSDGSLHHFHRCP</sequence>
<organism evidence="3 4">
    <name type="scientific">Sphingomonas crocodyli</name>
    <dbReference type="NCBI Taxonomy" id="1979270"/>
    <lineage>
        <taxon>Bacteria</taxon>
        <taxon>Pseudomonadati</taxon>
        <taxon>Pseudomonadota</taxon>
        <taxon>Alphaproteobacteria</taxon>
        <taxon>Sphingomonadales</taxon>
        <taxon>Sphingomonadaceae</taxon>
        <taxon>Sphingomonas</taxon>
    </lineage>
</organism>
<dbReference type="EMBL" id="SACN01000002">
    <property type="protein sequence ID" value="RVT91103.1"/>
    <property type="molecule type" value="Genomic_DNA"/>
</dbReference>
<evidence type="ECO:0000256" key="2">
    <source>
        <dbReference type="SAM" id="SignalP"/>
    </source>
</evidence>
<feature type="chain" id="PRO_5019319718" evidence="2">
    <location>
        <begin position="22"/>
        <end position="122"/>
    </location>
</feature>
<accession>A0A437M0H6</accession>
<reference evidence="3 4" key="1">
    <citation type="submission" date="2019-01" db="EMBL/GenBank/DDBJ databases">
        <authorList>
            <person name="Chen W.-M."/>
        </authorList>
    </citation>
    <scope>NUCLEOTIDE SEQUENCE [LARGE SCALE GENOMIC DNA]</scope>
    <source>
        <strain evidence="3 4">CCP-7</strain>
    </source>
</reference>
<comment type="caution">
    <text evidence="3">The sequence shown here is derived from an EMBL/GenBank/DDBJ whole genome shotgun (WGS) entry which is preliminary data.</text>
</comment>
<feature type="compositionally biased region" description="Basic and acidic residues" evidence="1">
    <location>
        <begin position="105"/>
        <end position="115"/>
    </location>
</feature>